<organism evidence="1 2">
    <name type="scientific">Portunus trituberculatus</name>
    <name type="common">Swimming crab</name>
    <name type="synonym">Neptunus trituberculatus</name>
    <dbReference type="NCBI Taxonomy" id="210409"/>
    <lineage>
        <taxon>Eukaryota</taxon>
        <taxon>Metazoa</taxon>
        <taxon>Ecdysozoa</taxon>
        <taxon>Arthropoda</taxon>
        <taxon>Crustacea</taxon>
        <taxon>Multicrustacea</taxon>
        <taxon>Malacostraca</taxon>
        <taxon>Eumalacostraca</taxon>
        <taxon>Eucarida</taxon>
        <taxon>Decapoda</taxon>
        <taxon>Pleocyemata</taxon>
        <taxon>Brachyura</taxon>
        <taxon>Eubrachyura</taxon>
        <taxon>Portunoidea</taxon>
        <taxon>Portunidae</taxon>
        <taxon>Portuninae</taxon>
        <taxon>Portunus</taxon>
    </lineage>
</organism>
<evidence type="ECO:0000313" key="2">
    <source>
        <dbReference type="Proteomes" id="UP000324222"/>
    </source>
</evidence>
<name>A0A5B7CFH0_PORTR</name>
<gene>
    <name evidence="1" type="ORF">E2C01_000118</name>
</gene>
<evidence type="ECO:0000313" key="1">
    <source>
        <dbReference type="EMBL" id="MPC07554.1"/>
    </source>
</evidence>
<dbReference type="EMBL" id="VSRR010000003">
    <property type="protein sequence ID" value="MPC07554.1"/>
    <property type="molecule type" value="Genomic_DNA"/>
</dbReference>
<comment type="caution">
    <text evidence="1">The sequence shown here is derived from an EMBL/GenBank/DDBJ whole genome shotgun (WGS) entry which is preliminary data.</text>
</comment>
<reference evidence="1 2" key="1">
    <citation type="submission" date="2019-05" db="EMBL/GenBank/DDBJ databases">
        <title>Another draft genome of Portunus trituberculatus and its Hox gene families provides insights of decapod evolution.</title>
        <authorList>
            <person name="Jeong J.-H."/>
            <person name="Song I."/>
            <person name="Kim S."/>
            <person name="Choi T."/>
            <person name="Kim D."/>
            <person name="Ryu S."/>
            <person name="Kim W."/>
        </authorList>
    </citation>
    <scope>NUCLEOTIDE SEQUENCE [LARGE SCALE GENOMIC DNA]</scope>
    <source>
        <tissue evidence="1">Muscle</tissue>
    </source>
</reference>
<dbReference type="AlphaFoldDB" id="A0A5B7CFH0"/>
<sequence length="85" mass="9541">MYVKPRCPGDDRWRGMSQLNPLLPLTDTTRELTTSDEGVDGGGGEFGTGAGKPGCEAQQLVFVSWRIFLQRQVCEVIKVQYWDTF</sequence>
<dbReference type="Proteomes" id="UP000324222">
    <property type="component" value="Unassembled WGS sequence"/>
</dbReference>
<protein>
    <submittedName>
        <fullName evidence="1">Uncharacterized protein</fullName>
    </submittedName>
</protein>
<keyword evidence="2" id="KW-1185">Reference proteome</keyword>
<proteinExistence type="predicted"/>
<accession>A0A5B7CFH0</accession>